<dbReference type="Gene3D" id="3.40.50.300">
    <property type="entry name" value="P-loop containing nucleotide triphosphate hydrolases"/>
    <property type="match status" value="1"/>
</dbReference>
<feature type="domain" description="Nephrocystin 3-like N-terminal" evidence="3">
    <location>
        <begin position="209"/>
        <end position="373"/>
    </location>
</feature>
<dbReference type="InterPro" id="IPR027417">
    <property type="entry name" value="P-loop_NTPase"/>
</dbReference>
<dbReference type="Pfam" id="PF24883">
    <property type="entry name" value="NPHP3_N"/>
    <property type="match status" value="1"/>
</dbReference>
<accession>A0ABQ8R8D2</accession>
<dbReference type="SUPFAM" id="SSF52540">
    <property type="entry name" value="P-loop containing nucleoside triphosphate hydrolases"/>
    <property type="match status" value="1"/>
</dbReference>
<dbReference type="InterPro" id="IPR056884">
    <property type="entry name" value="NPHP3-like_N"/>
</dbReference>
<evidence type="ECO:0000313" key="4">
    <source>
        <dbReference type="EMBL" id="KAJ4129179.1"/>
    </source>
</evidence>
<dbReference type="PANTHER" id="PTHR10039:SF16">
    <property type="entry name" value="GPI INOSITOL-DEACYLASE"/>
    <property type="match status" value="1"/>
</dbReference>
<dbReference type="EMBL" id="JAOQBH010000011">
    <property type="protein sequence ID" value="KAJ4129179.1"/>
    <property type="molecule type" value="Genomic_DNA"/>
</dbReference>
<organism evidence="4 5">
    <name type="scientific">Fusarium equiseti</name>
    <name type="common">Fusarium scirpi</name>
    <dbReference type="NCBI Taxonomy" id="61235"/>
    <lineage>
        <taxon>Eukaryota</taxon>
        <taxon>Fungi</taxon>
        <taxon>Dikarya</taxon>
        <taxon>Ascomycota</taxon>
        <taxon>Pezizomycotina</taxon>
        <taxon>Sordariomycetes</taxon>
        <taxon>Hypocreomycetidae</taxon>
        <taxon>Hypocreales</taxon>
        <taxon>Nectriaceae</taxon>
        <taxon>Fusarium</taxon>
        <taxon>Fusarium incarnatum-equiseti species complex</taxon>
    </lineage>
</organism>
<protein>
    <recommendedName>
        <fullName evidence="6">NACHT domain-containing protein</fullName>
    </recommendedName>
</protein>
<sequence>MSDPLSIAASIGGLAALAGKICKTLIDYGKSVKDARMDVGILTTELRVLSGMLTNLSLLAASLEASNSSNKFFSSVQLNELERVILDLEGKLERAKSSFDANKVKSVIQKLKWPFSKDDMMKLVEEIRAHKATINLALSADTLETLVQCFKTQSDMKAEVTSTRDAIKVLQEMQARVELNGERQKTYDYFLKINPQSQFETAQLLRNSDTGGWFIKNPVVAQWMVQPNSKMWLTGIPGSGKTLLCGLLIERVLNICTTDTILAFSFCDYKNPETQALGNILSSIALQVALQNPEAFARLQDYYKELNPKSGLPRQVDIGKLSDTITDMCKLFPKVFLIVDGLDECINNTREITRGVSQLSSSIPNLSIALFSRREVEISSELVPDYEEIEIAAHTQDLELYIDAEMTGRPTLCGLPPEESNRIKEILISKANGM</sequence>
<evidence type="ECO:0000313" key="5">
    <source>
        <dbReference type="Proteomes" id="UP001152024"/>
    </source>
</evidence>
<dbReference type="InterPro" id="IPR031348">
    <property type="entry name" value="PigL_N"/>
</dbReference>
<evidence type="ECO:0008006" key="6">
    <source>
        <dbReference type="Google" id="ProtNLM"/>
    </source>
</evidence>
<proteinExistence type="predicted"/>
<evidence type="ECO:0000256" key="1">
    <source>
        <dbReference type="ARBA" id="ARBA00022737"/>
    </source>
</evidence>
<feature type="domain" description="Azaphilone pigments biosynthesis cluster protein L N-terminal" evidence="2">
    <location>
        <begin position="3"/>
        <end position="180"/>
    </location>
</feature>
<comment type="caution">
    <text evidence="4">The sequence shown here is derived from an EMBL/GenBank/DDBJ whole genome shotgun (WGS) entry which is preliminary data.</text>
</comment>
<dbReference type="Proteomes" id="UP001152024">
    <property type="component" value="Unassembled WGS sequence"/>
</dbReference>
<evidence type="ECO:0000259" key="3">
    <source>
        <dbReference type="Pfam" id="PF24883"/>
    </source>
</evidence>
<dbReference type="Pfam" id="PF17111">
    <property type="entry name" value="PigL_N"/>
    <property type="match status" value="1"/>
</dbReference>
<keyword evidence="5" id="KW-1185">Reference proteome</keyword>
<keyword evidence="1" id="KW-0677">Repeat</keyword>
<dbReference type="PANTHER" id="PTHR10039">
    <property type="entry name" value="AMELOGENIN"/>
    <property type="match status" value="1"/>
</dbReference>
<reference evidence="4" key="1">
    <citation type="submission" date="2022-09" db="EMBL/GenBank/DDBJ databases">
        <title>Fusarium specimens isolated from Avocado Roots.</title>
        <authorList>
            <person name="Stajich J."/>
            <person name="Roper C."/>
            <person name="Heimlech-Rivalta G."/>
        </authorList>
    </citation>
    <scope>NUCLEOTIDE SEQUENCE</scope>
    <source>
        <strain evidence="4">CF00095</strain>
    </source>
</reference>
<gene>
    <name evidence="4" type="ORF">NW768_007714</name>
</gene>
<name>A0ABQ8R8D2_FUSEQ</name>
<evidence type="ECO:0000259" key="2">
    <source>
        <dbReference type="Pfam" id="PF17111"/>
    </source>
</evidence>